<name>A0A0A2HFT4_CLOBO</name>
<dbReference type="PROSITE" id="PS00449">
    <property type="entry name" value="ATPASE_A"/>
    <property type="match status" value="1"/>
</dbReference>
<evidence type="ECO:0000256" key="5">
    <source>
        <dbReference type="ARBA" id="ARBA00022692"/>
    </source>
</evidence>
<evidence type="ECO:0000313" key="17">
    <source>
        <dbReference type="EMBL" id="NFJ08319.1"/>
    </source>
</evidence>
<dbReference type="Proteomes" id="UP000480039">
    <property type="component" value="Unassembled WGS sequence"/>
</dbReference>
<evidence type="ECO:0000313" key="20">
    <source>
        <dbReference type="Proteomes" id="UP000473887"/>
    </source>
</evidence>
<keyword evidence="11" id="KW-1003">Cell membrane</keyword>
<dbReference type="GO" id="GO:0005886">
    <property type="term" value="C:plasma membrane"/>
    <property type="evidence" value="ECO:0007669"/>
    <property type="project" value="UniProtKB-SubCell"/>
</dbReference>
<evidence type="ECO:0000313" key="24">
    <source>
        <dbReference type="Proteomes" id="UP000663464"/>
    </source>
</evidence>
<dbReference type="Proteomes" id="UP000473887">
    <property type="component" value="Unassembled WGS sequence"/>
</dbReference>
<dbReference type="Proteomes" id="UP000482543">
    <property type="component" value="Unassembled WGS sequence"/>
</dbReference>
<dbReference type="InterPro" id="IPR035908">
    <property type="entry name" value="F0_ATP_A_sf"/>
</dbReference>
<dbReference type="RefSeq" id="WP_003356899.1">
    <property type="nucleotide sequence ID" value="NZ_AP014696.1"/>
</dbReference>
<dbReference type="NCBIfam" id="NF004484">
    <property type="entry name" value="PRK05815.3-2"/>
    <property type="match status" value="1"/>
</dbReference>
<dbReference type="NCBIfam" id="TIGR01131">
    <property type="entry name" value="ATP_synt_6_or_A"/>
    <property type="match status" value="1"/>
</dbReference>
<evidence type="ECO:0000256" key="9">
    <source>
        <dbReference type="ARBA" id="ARBA00023136"/>
    </source>
</evidence>
<evidence type="ECO:0000313" key="18">
    <source>
        <dbReference type="EMBL" id="QRI53719.1"/>
    </source>
</evidence>
<keyword evidence="7 11" id="KW-1133">Transmembrane helix</keyword>
<dbReference type="EMBL" id="SWOY01000004">
    <property type="protein sequence ID" value="NFG17603.1"/>
    <property type="molecule type" value="Genomic_DNA"/>
</dbReference>
<comment type="similarity">
    <text evidence="2 11 12">Belongs to the ATPase A chain family.</text>
</comment>
<dbReference type="PANTHER" id="PTHR42823:SF3">
    <property type="entry name" value="ATP SYNTHASE SUBUNIT A, CHLOROPLASTIC"/>
    <property type="match status" value="1"/>
</dbReference>
<dbReference type="GeneID" id="5187574"/>
<evidence type="ECO:0000313" key="14">
    <source>
        <dbReference type="EMBL" id="NFF03095.1"/>
    </source>
</evidence>
<feature type="transmembrane region" description="Helical" evidence="11">
    <location>
        <begin position="176"/>
        <end position="200"/>
    </location>
</feature>
<evidence type="ECO:0000256" key="1">
    <source>
        <dbReference type="ARBA" id="ARBA00004141"/>
    </source>
</evidence>
<accession>A0A0A2HFT4</accession>
<evidence type="ECO:0000256" key="8">
    <source>
        <dbReference type="ARBA" id="ARBA00023065"/>
    </source>
</evidence>
<feature type="transmembrane region" description="Helical" evidence="11">
    <location>
        <begin position="106"/>
        <end position="125"/>
    </location>
</feature>
<dbReference type="GO" id="GO:0045259">
    <property type="term" value="C:proton-transporting ATP synthase complex"/>
    <property type="evidence" value="ECO:0007669"/>
    <property type="project" value="UniProtKB-KW"/>
</dbReference>
<evidence type="ECO:0000313" key="22">
    <source>
        <dbReference type="Proteomes" id="UP000480039"/>
    </source>
</evidence>
<keyword evidence="9 11" id="KW-0472">Membrane</keyword>
<dbReference type="Proteomes" id="UP000663464">
    <property type="component" value="Chromosome"/>
</dbReference>
<evidence type="ECO:0000313" key="13">
    <source>
        <dbReference type="EMBL" id="NEZ90645.1"/>
    </source>
</evidence>
<evidence type="ECO:0000256" key="11">
    <source>
        <dbReference type="HAMAP-Rule" id="MF_01393"/>
    </source>
</evidence>
<evidence type="ECO:0000256" key="4">
    <source>
        <dbReference type="ARBA" id="ARBA00022547"/>
    </source>
</evidence>
<feature type="transmembrane region" description="Helical" evidence="11">
    <location>
        <begin position="12"/>
        <end position="40"/>
    </location>
</feature>
<evidence type="ECO:0000313" key="16">
    <source>
        <dbReference type="EMBL" id="NFI22678.1"/>
    </source>
</evidence>
<feature type="transmembrane region" description="Helical" evidence="11">
    <location>
        <begin position="206"/>
        <end position="224"/>
    </location>
</feature>
<dbReference type="GO" id="GO:0042777">
    <property type="term" value="P:proton motive force-driven plasma membrane ATP synthesis"/>
    <property type="evidence" value="ECO:0007669"/>
    <property type="project" value="TreeGrafter"/>
</dbReference>
<evidence type="ECO:0000313" key="15">
    <source>
        <dbReference type="EMBL" id="NFG17603.1"/>
    </source>
</evidence>
<evidence type="ECO:0000313" key="21">
    <source>
        <dbReference type="Proteomes" id="UP000478995"/>
    </source>
</evidence>
<dbReference type="InterPro" id="IPR023011">
    <property type="entry name" value="ATP_synth_F0_asu_AS"/>
</dbReference>
<keyword evidence="8 11" id="KW-0406">Ion transport</keyword>
<comment type="function">
    <text evidence="11 12">Key component of the proton channel; it plays a direct role in the translocation of protons across the membrane.</text>
</comment>
<keyword evidence="10 11" id="KW-0066">ATP synthesis</keyword>
<organism evidence="13 20">
    <name type="scientific">Clostridium botulinum</name>
    <dbReference type="NCBI Taxonomy" id="1491"/>
    <lineage>
        <taxon>Bacteria</taxon>
        <taxon>Bacillati</taxon>
        <taxon>Bacillota</taxon>
        <taxon>Clostridia</taxon>
        <taxon>Eubacteriales</taxon>
        <taxon>Clostridiaceae</taxon>
        <taxon>Clostridium</taxon>
    </lineage>
</organism>
<dbReference type="EMBL" id="SWND01000010">
    <property type="protein sequence ID" value="NFF03095.1"/>
    <property type="molecule type" value="Genomic_DNA"/>
</dbReference>
<dbReference type="Gene3D" id="1.20.120.220">
    <property type="entry name" value="ATP synthase, F0 complex, subunit A"/>
    <property type="match status" value="1"/>
</dbReference>
<dbReference type="SUPFAM" id="SSF81336">
    <property type="entry name" value="F1F0 ATP synthase subunit A"/>
    <property type="match status" value="1"/>
</dbReference>
<evidence type="ECO:0000313" key="23">
    <source>
        <dbReference type="Proteomes" id="UP000482543"/>
    </source>
</evidence>
<evidence type="ECO:0000313" key="19">
    <source>
        <dbReference type="Proteomes" id="UP000472521"/>
    </source>
</evidence>
<dbReference type="EMBL" id="CP069280">
    <property type="protein sequence ID" value="QRI53719.1"/>
    <property type="molecule type" value="Genomic_DNA"/>
</dbReference>
<keyword evidence="4 11" id="KW-0138">CF(0)</keyword>
<proteinExistence type="inferred from homology"/>
<dbReference type="GO" id="GO:0046933">
    <property type="term" value="F:proton-transporting ATP synthase activity, rotational mechanism"/>
    <property type="evidence" value="ECO:0007669"/>
    <property type="project" value="UniProtKB-UniRule"/>
</dbReference>
<gene>
    <name evidence="11" type="primary">atpB</name>
    <name evidence="13" type="ORF">EXM69_01435</name>
    <name evidence="15" type="ORF">FC794_12540</name>
    <name evidence="17" type="ORF">FC871_07455</name>
    <name evidence="16" type="ORF">FC964_15170</name>
    <name evidence="14" type="ORF">FCV25_15285</name>
    <name evidence="18" type="ORF">JQS73_00870</name>
</gene>
<evidence type="ECO:0000256" key="10">
    <source>
        <dbReference type="ARBA" id="ARBA00023310"/>
    </source>
</evidence>
<dbReference type="AlphaFoldDB" id="A0A0A2HFT4"/>
<evidence type="ECO:0000256" key="6">
    <source>
        <dbReference type="ARBA" id="ARBA00022781"/>
    </source>
</evidence>
<keyword evidence="3 11" id="KW-0813">Transport</keyword>
<reference evidence="18 24" key="1">
    <citation type="journal article" date="2014" name="J. Infect. Dis.">
        <title>Molecular characterization of a novel botulinum neurotoxin type H gene.</title>
        <authorList>
            <person name="Dover N."/>
            <person name="Barash J.R."/>
            <person name="Hill K.K."/>
            <person name="Xie G."/>
            <person name="Arnon S.S."/>
        </authorList>
    </citation>
    <scope>NUCLEOTIDE SEQUENCE [LARGE SCALE GENOMIC DNA]</scope>
    <source>
        <strain evidence="18 24">IBCA10-7060</strain>
    </source>
</reference>
<dbReference type="EMBL" id="SWRJ01000005">
    <property type="protein sequence ID" value="NFI22678.1"/>
    <property type="molecule type" value="Genomic_DNA"/>
</dbReference>
<dbReference type="PRINTS" id="PR00123">
    <property type="entry name" value="ATPASEA"/>
</dbReference>
<dbReference type="InterPro" id="IPR000568">
    <property type="entry name" value="ATP_synth_F0_asu"/>
</dbReference>
<evidence type="ECO:0000256" key="3">
    <source>
        <dbReference type="ARBA" id="ARBA00022448"/>
    </source>
</evidence>
<dbReference type="EMBL" id="SGKC01000002">
    <property type="protein sequence ID" value="NEZ90645.1"/>
    <property type="molecule type" value="Genomic_DNA"/>
</dbReference>
<evidence type="ECO:0000256" key="7">
    <source>
        <dbReference type="ARBA" id="ARBA00022989"/>
    </source>
</evidence>
<keyword evidence="5 11" id="KW-0812">Transmembrane</keyword>
<dbReference type="OrthoDB" id="9789241at2"/>
<dbReference type="Proteomes" id="UP000472521">
    <property type="component" value="Unassembled WGS sequence"/>
</dbReference>
<evidence type="ECO:0000256" key="12">
    <source>
        <dbReference type="RuleBase" id="RU000483"/>
    </source>
</evidence>
<sequence>MEKFSPLFYINLFGYKFGITSSLVIQWVIIAIVALLSIILTRNLKKVPDKRQTVMEMMLDLVRNLVNENMGEEFKSFIPFIGTLMIYLLLMNLVGLLGLKPPTLDYSVVLGMALISFVVIQGYAIRKTGLKSYFLGYGKPYLFLLPLNVIERVMLPVSLSLRLFGNITAAVLIMDLVYSALASISWFAQLVVPIPLHIYFDLFDGTIQMVIFVMLTMINIKVIAEH</sequence>
<dbReference type="Pfam" id="PF00119">
    <property type="entry name" value="ATP-synt_A"/>
    <property type="match status" value="1"/>
</dbReference>
<dbReference type="InterPro" id="IPR045082">
    <property type="entry name" value="ATP_syn_F0_a_bact/chloroplast"/>
</dbReference>
<dbReference type="EMBL" id="SWQE01000003">
    <property type="protein sequence ID" value="NFJ08319.1"/>
    <property type="molecule type" value="Genomic_DNA"/>
</dbReference>
<dbReference type="CDD" id="cd00310">
    <property type="entry name" value="ATP-synt_Fo_a_6"/>
    <property type="match status" value="1"/>
</dbReference>
<reference evidence="18" key="4">
    <citation type="submission" date="2021-02" db="EMBL/GenBank/DDBJ databases">
        <authorList>
            <person name="Dover N."/>
            <person name="Barash J.R."/>
            <person name="Bell J.M."/>
            <person name="Sylvester M.D."/>
            <person name="Arnon S."/>
        </authorList>
    </citation>
    <scope>NUCLEOTIDE SEQUENCE</scope>
    <source>
        <strain evidence="18">IBCA10-7060</strain>
    </source>
</reference>
<reference evidence="19 21" key="3">
    <citation type="submission" date="2019-04" db="EMBL/GenBank/DDBJ databases">
        <title>Genome sequencing of Clostridium botulinum Groups I-IV and Clostridium butyricum.</title>
        <authorList>
            <person name="Brunt J."/>
            <person name="Van Vliet A.H.M."/>
            <person name="Stringer S.C."/>
            <person name="Carter A.T."/>
            <person name="Peck M.W."/>
        </authorList>
    </citation>
    <scope>NUCLEOTIDE SEQUENCE [LARGE SCALE GENOMIC DNA]</scope>
    <source>
        <strain evidence="17 22">Colworth BL30</strain>
        <strain evidence="16 23">IFR 15/034</strain>
        <strain evidence="15 21">IFR 18/037</strain>
        <strain evidence="14 19">IFR 18/054</strain>
    </source>
</reference>
<evidence type="ECO:0000256" key="2">
    <source>
        <dbReference type="ARBA" id="ARBA00006810"/>
    </source>
</evidence>
<dbReference type="OMA" id="GFFWAAF"/>
<keyword evidence="6 11" id="KW-0375">Hydrogen ion transport</keyword>
<feature type="transmembrane region" description="Helical" evidence="11">
    <location>
        <begin position="77"/>
        <end position="99"/>
    </location>
</feature>
<reference evidence="13 20" key="2">
    <citation type="submission" date="2019-02" db="EMBL/GenBank/DDBJ databases">
        <title>Genome sequencing of Clostridium botulinum clinical isolates.</title>
        <authorList>
            <person name="Brunt J."/>
            <person name="Van Vliet A.H.M."/>
            <person name="Stringer S.C."/>
            <person name="Grant K.A."/>
            <person name="Carter A.C."/>
            <person name="Peck M.W."/>
        </authorList>
    </citation>
    <scope>NUCLEOTIDE SEQUENCE [LARGE SCALE GENOMIC DNA]</scope>
    <source>
        <strain evidence="13 20">H142660711</strain>
    </source>
</reference>
<comment type="subcellular location">
    <subcellularLocation>
        <location evidence="11 12">Cell membrane</location>
        <topology evidence="11 12">Multi-pass membrane protein</topology>
    </subcellularLocation>
    <subcellularLocation>
        <location evidence="1">Membrane</location>
        <topology evidence="1">Multi-pass membrane protein</topology>
    </subcellularLocation>
</comment>
<dbReference type="PANTHER" id="PTHR42823">
    <property type="entry name" value="ATP SYNTHASE SUBUNIT A, CHLOROPLASTIC"/>
    <property type="match status" value="1"/>
</dbReference>
<dbReference type="HAMAP" id="MF_01393">
    <property type="entry name" value="ATP_synth_a_bact"/>
    <property type="match status" value="1"/>
</dbReference>
<feature type="transmembrane region" description="Helical" evidence="11">
    <location>
        <begin position="145"/>
        <end position="164"/>
    </location>
</feature>
<protein>
    <recommendedName>
        <fullName evidence="11 12">ATP synthase subunit a</fullName>
    </recommendedName>
    <alternativeName>
        <fullName evidence="11">ATP synthase F0 sector subunit a</fullName>
    </alternativeName>
    <alternativeName>
        <fullName evidence="11">F-ATPase subunit 6</fullName>
    </alternativeName>
</protein>
<dbReference type="Proteomes" id="UP000478995">
    <property type="component" value="Unassembled WGS sequence"/>
</dbReference>